<comment type="caution">
    <text evidence="2">The sequence shown here is derived from an EMBL/GenBank/DDBJ whole genome shotgun (WGS) entry which is preliminary data.</text>
</comment>
<evidence type="ECO:0000259" key="1">
    <source>
        <dbReference type="Pfam" id="PF00646"/>
    </source>
</evidence>
<dbReference type="Proteomes" id="UP001146351">
    <property type="component" value="Unassembled WGS sequence"/>
</dbReference>
<protein>
    <recommendedName>
        <fullName evidence="1">F-box domain-containing protein</fullName>
    </recommendedName>
</protein>
<dbReference type="Pfam" id="PF00646">
    <property type="entry name" value="F-box"/>
    <property type="match status" value="1"/>
</dbReference>
<dbReference type="InterPro" id="IPR036047">
    <property type="entry name" value="F-box-like_dom_sf"/>
</dbReference>
<evidence type="ECO:0000313" key="2">
    <source>
        <dbReference type="EMBL" id="KAJ5161227.1"/>
    </source>
</evidence>
<name>A0A9W9HYA8_9EURO</name>
<dbReference type="CDD" id="cd09917">
    <property type="entry name" value="F-box_SF"/>
    <property type="match status" value="1"/>
</dbReference>
<reference evidence="2" key="1">
    <citation type="submission" date="2022-11" db="EMBL/GenBank/DDBJ databases">
        <authorList>
            <person name="Petersen C."/>
        </authorList>
    </citation>
    <scope>NUCLEOTIDE SEQUENCE</scope>
    <source>
        <strain evidence="2">IBT 21917</strain>
    </source>
</reference>
<dbReference type="SUPFAM" id="SSF81383">
    <property type="entry name" value="F-box domain"/>
    <property type="match status" value="1"/>
</dbReference>
<feature type="domain" description="F-box" evidence="1">
    <location>
        <begin position="117"/>
        <end position="146"/>
    </location>
</feature>
<reference evidence="2" key="2">
    <citation type="journal article" date="2023" name="IMA Fungus">
        <title>Comparative genomic study of the Penicillium genus elucidates a diverse pangenome and 15 lateral gene transfer events.</title>
        <authorList>
            <person name="Petersen C."/>
            <person name="Sorensen T."/>
            <person name="Nielsen M.R."/>
            <person name="Sondergaard T.E."/>
            <person name="Sorensen J.L."/>
            <person name="Fitzpatrick D.A."/>
            <person name="Frisvad J.C."/>
            <person name="Nielsen K.L."/>
        </authorList>
    </citation>
    <scope>NUCLEOTIDE SEQUENCE</scope>
    <source>
        <strain evidence="2">IBT 21917</strain>
    </source>
</reference>
<keyword evidence="3" id="KW-1185">Reference proteome</keyword>
<accession>A0A9W9HYA8</accession>
<proteinExistence type="predicted"/>
<evidence type="ECO:0000313" key="3">
    <source>
        <dbReference type="Proteomes" id="UP001146351"/>
    </source>
</evidence>
<dbReference type="OrthoDB" id="2687876at2759"/>
<dbReference type="InterPro" id="IPR001810">
    <property type="entry name" value="F-box_dom"/>
</dbReference>
<organism evidence="2 3">
    <name type="scientific">Penicillium capsulatum</name>
    <dbReference type="NCBI Taxonomy" id="69766"/>
    <lineage>
        <taxon>Eukaryota</taxon>
        <taxon>Fungi</taxon>
        <taxon>Dikarya</taxon>
        <taxon>Ascomycota</taxon>
        <taxon>Pezizomycotina</taxon>
        <taxon>Eurotiomycetes</taxon>
        <taxon>Eurotiomycetidae</taxon>
        <taxon>Eurotiales</taxon>
        <taxon>Aspergillaceae</taxon>
        <taxon>Penicillium</taxon>
    </lineage>
</organism>
<dbReference type="EMBL" id="JAPQKO010000005">
    <property type="protein sequence ID" value="KAJ5161227.1"/>
    <property type="molecule type" value="Genomic_DNA"/>
</dbReference>
<sequence>MPFTFTDPLGVAERHVRNAILSPQSTLTIDDFDPDLPPPTLEEAQMDSDSLSVLLLHPRWIESCDVENWRQDELKRLLFTTSTDLQQAQITMPRPVPNVWEPQTEEVLVTGAFSMCSPELIWNIIRHLDFKSLSNFQQTCRYIRAVAHQTPAVQVVLKAAPDLPRLLVLNQLVRWHTVHDFIVELGQLKCRFCGASATALYLPTCERICFTCLRWNEEFALLPLKICSRLFSLKREESAPRLPILRCKTDGSMGPPLAGANGRDLYVVPARSVVAEALAVHGSLPNLVRAAQKTNRWAFSGIAPESDRLTMAYLYRHIVFQTHRLDPRNITLCDPTQGYYMAMEAFLRFASVDYPLVPREDREVPQMGFCRGCTHVLGITFPLSWDQLEYLGFRKGDDNRMVRDFLQRRAYRYWEWDDLYEAHLDWCLGAQAMMYREFRYRTLPSPVDSEEDEEE</sequence>
<gene>
    <name evidence="2" type="ORF">N7492_006619</name>
</gene>
<dbReference type="AlphaFoldDB" id="A0A9W9HYA8"/>